<dbReference type="SUPFAM" id="SSF48726">
    <property type="entry name" value="Immunoglobulin"/>
    <property type="match status" value="2"/>
</dbReference>
<keyword evidence="3" id="KW-1133">Transmembrane helix</keyword>
<accession>A0ABN9FWY9</accession>
<evidence type="ECO:0000256" key="4">
    <source>
        <dbReference type="SAM" id="SignalP"/>
    </source>
</evidence>
<keyword evidence="1 4" id="KW-0732">Signal</keyword>
<keyword evidence="2" id="KW-0325">Glycoprotein</keyword>
<dbReference type="Proteomes" id="UP001162483">
    <property type="component" value="Unassembled WGS sequence"/>
</dbReference>
<evidence type="ECO:0000256" key="3">
    <source>
        <dbReference type="SAM" id="Phobius"/>
    </source>
</evidence>
<protein>
    <recommendedName>
        <fullName evidence="7">Ig-like domain-containing protein</fullName>
    </recommendedName>
</protein>
<evidence type="ECO:0000313" key="6">
    <source>
        <dbReference type="Proteomes" id="UP001162483"/>
    </source>
</evidence>
<dbReference type="InterPro" id="IPR050831">
    <property type="entry name" value="CEA_cell_adhesion"/>
</dbReference>
<dbReference type="PANTHER" id="PTHR44427:SF5">
    <property type="entry name" value="V-SET AND IMMUNOGLOBULIN DOMAIN-CONTAINING PROTEIN 10-LIKE"/>
    <property type="match status" value="1"/>
</dbReference>
<evidence type="ECO:0000256" key="2">
    <source>
        <dbReference type="ARBA" id="ARBA00023180"/>
    </source>
</evidence>
<dbReference type="Gene3D" id="2.60.40.10">
    <property type="entry name" value="Immunoglobulins"/>
    <property type="match status" value="2"/>
</dbReference>
<reference evidence="5" key="1">
    <citation type="submission" date="2023-05" db="EMBL/GenBank/DDBJ databases">
        <authorList>
            <person name="Stuckert A."/>
        </authorList>
    </citation>
    <scope>NUCLEOTIDE SEQUENCE</scope>
</reference>
<sequence>MKVQVFVCTFHSCYHTERRSNMHPTVPPCYCLLLALLYKTVAANPEFAAVSSEITLCGLSCEKYVLYDLKKEPDQDLFYLACDTWKQERYRNGINFNKNTGCCIIENVQKNDSGVYTVLATKKSGDRVNVLHKECRVIDRIRNVTINPGSGRENISLSVNYEGDSPTQIIWSMDGGLWPEGHSLSDDNSTLTLPGSALGIYRVTVMNPVSNRSVEYTIQSTAEEPTHQVSIIGIGIGVCVSLAVVVGLVILLVKHYKKRQPNGII</sequence>
<organism evidence="5 6">
    <name type="scientific">Staurois parvus</name>
    <dbReference type="NCBI Taxonomy" id="386267"/>
    <lineage>
        <taxon>Eukaryota</taxon>
        <taxon>Metazoa</taxon>
        <taxon>Chordata</taxon>
        <taxon>Craniata</taxon>
        <taxon>Vertebrata</taxon>
        <taxon>Euteleostomi</taxon>
        <taxon>Amphibia</taxon>
        <taxon>Batrachia</taxon>
        <taxon>Anura</taxon>
        <taxon>Neobatrachia</taxon>
        <taxon>Ranoidea</taxon>
        <taxon>Ranidae</taxon>
        <taxon>Staurois</taxon>
    </lineage>
</organism>
<dbReference type="InterPro" id="IPR036179">
    <property type="entry name" value="Ig-like_dom_sf"/>
</dbReference>
<keyword evidence="6" id="KW-1185">Reference proteome</keyword>
<dbReference type="EMBL" id="CATNWA010017584">
    <property type="protein sequence ID" value="CAI9601600.1"/>
    <property type="molecule type" value="Genomic_DNA"/>
</dbReference>
<name>A0ABN9FWY9_9NEOB</name>
<feature type="signal peptide" evidence="4">
    <location>
        <begin position="1"/>
        <end position="43"/>
    </location>
</feature>
<dbReference type="InterPro" id="IPR013783">
    <property type="entry name" value="Ig-like_fold"/>
</dbReference>
<proteinExistence type="predicted"/>
<comment type="caution">
    <text evidence="5">The sequence shown here is derived from an EMBL/GenBank/DDBJ whole genome shotgun (WGS) entry which is preliminary data.</text>
</comment>
<dbReference type="PANTHER" id="PTHR44427">
    <property type="entry name" value="CARCINOEMBRYONIC ANTIGEN-RELATED CELL ADHESION MOLECULE 19"/>
    <property type="match status" value="1"/>
</dbReference>
<gene>
    <name evidence="5" type="ORF">SPARVUS_LOCUS13002595</name>
</gene>
<evidence type="ECO:0000256" key="1">
    <source>
        <dbReference type="ARBA" id="ARBA00022729"/>
    </source>
</evidence>
<evidence type="ECO:0000313" key="5">
    <source>
        <dbReference type="EMBL" id="CAI9601600.1"/>
    </source>
</evidence>
<feature type="chain" id="PRO_5045513237" description="Ig-like domain-containing protein" evidence="4">
    <location>
        <begin position="44"/>
        <end position="265"/>
    </location>
</feature>
<evidence type="ECO:0008006" key="7">
    <source>
        <dbReference type="Google" id="ProtNLM"/>
    </source>
</evidence>
<keyword evidence="3" id="KW-0812">Transmembrane</keyword>
<keyword evidence="3" id="KW-0472">Membrane</keyword>
<feature type="transmembrane region" description="Helical" evidence="3">
    <location>
        <begin position="229"/>
        <end position="253"/>
    </location>
</feature>